<evidence type="ECO:0000256" key="3">
    <source>
        <dbReference type="ARBA" id="ARBA00022989"/>
    </source>
</evidence>
<evidence type="ECO:0000259" key="8">
    <source>
        <dbReference type="Pfam" id="PF20684"/>
    </source>
</evidence>
<keyword evidence="2 7" id="KW-0812">Transmembrane</keyword>
<feature type="compositionally biased region" description="Polar residues" evidence="6">
    <location>
        <begin position="327"/>
        <end position="342"/>
    </location>
</feature>
<sequence length="415" mass="45048">MHLLYKSIPRATLPSLDFYPRDTAAAAANFDVDAQNIGGVIIASVVPATAITTMFALSRLFVTGWIQKRIQFDDGILLAALVSGWTSTATTLKAVSIGHGRHVTSLSDFQKEAILHWTIMAFSFGIFALVLPKLAVVALVNRLLQPKRSQRVFLWALAIFCGLALMGNVAGLYAQCSAAQDKMSFMTKACLGPEMAVEYSISTSGISAATNAYLAVYVALSIRKLHFARRKRIGLAISLALGIIALITAIFKCTRLKSLGSPDFTYDAADLVIWTSLEADVVIMAACIPAMQPLIDYVFPHPSDDDRGSLASPMSPTSSAARRKKWSMSQDPESAQGFETSTELQIPEMIMVEREFQINVTTTTHTVNRQDVNLSAVTDDEKFRVVKDEAPDGTVTTTVVVMSSAPADITRFPRG</sequence>
<proteinExistence type="inferred from homology"/>
<dbReference type="GO" id="GO:0016020">
    <property type="term" value="C:membrane"/>
    <property type="evidence" value="ECO:0007669"/>
    <property type="project" value="UniProtKB-SubCell"/>
</dbReference>
<gene>
    <name evidence="9" type="ORF">C8034_v006469</name>
</gene>
<reference evidence="9 10" key="1">
    <citation type="submission" date="2018-11" db="EMBL/GenBank/DDBJ databases">
        <title>Genome sequence and assembly of Colletotrichum sidae.</title>
        <authorList>
            <person name="Gan P."/>
            <person name="Shirasu K."/>
        </authorList>
    </citation>
    <scope>NUCLEOTIDE SEQUENCE [LARGE SCALE GENOMIC DNA]</scope>
    <source>
        <strain evidence="9 10">CBS 518.97</strain>
    </source>
</reference>
<dbReference type="Proteomes" id="UP000295604">
    <property type="component" value="Unassembled WGS sequence"/>
</dbReference>
<comment type="similarity">
    <text evidence="5">Belongs to the SAT4 family.</text>
</comment>
<feature type="transmembrane region" description="Helical" evidence="7">
    <location>
        <begin position="232"/>
        <end position="251"/>
    </location>
</feature>
<dbReference type="InterPro" id="IPR049326">
    <property type="entry name" value="Rhodopsin_dom_fungi"/>
</dbReference>
<evidence type="ECO:0000313" key="10">
    <source>
        <dbReference type="Proteomes" id="UP000295604"/>
    </source>
</evidence>
<dbReference type="PANTHER" id="PTHR33048:SF155">
    <property type="entry name" value="INTEGRAL MEMBRANE PROTEIN"/>
    <property type="match status" value="1"/>
</dbReference>
<accession>A0A4R8T4R8</accession>
<evidence type="ECO:0000256" key="2">
    <source>
        <dbReference type="ARBA" id="ARBA00022692"/>
    </source>
</evidence>
<evidence type="ECO:0000256" key="6">
    <source>
        <dbReference type="SAM" id="MobiDB-lite"/>
    </source>
</evidence>
<keyword evidence="10" id="KW-1185">Reference proteome</keyword>
<keyword evidence="3 7" id="KW-1133">Transmembrane helix</keyword>
<evidence type="ECO:0000256" key="1">
    <source>
        <dbReference type="ARBA" id="ARBA00004141"/>
    </source>
</evidence>
<feature type="domain" description="Rhodopsin" evidence="8">
    <location>
        <begin position="59"/>
        <end position="295"/>
    </location>
</feature>
<feature type="transmembrane region" description="Helical" evidence="7">
    <location>
        <begin position="152"/>
        <end position="174"/>
    </location>
</feature>
<feature type="transmembrane region" description="Helical" evidence="7">
    <location>
        <begin position="37"/>
        <end position="62"/>
    </location>
</feature>
<feature type="transmembrane region" description="Helical" evidence="7">
    <location>
        <begin position="201"/>
        <end position="220"/>
    </location>
</feature>
<keyword evidence="4 7" id="KW-0472">Membrane</keyword>
<evidence type="ECO:0000256" key="5">
    <source>
        <dbReference type="ARBA" id="ARBA00038359"/>
    </source>
</evidence>
<feature type="region of interest" description="Disordered" evidence="6">
    <location>
        <begin position="306"/>
        <end position="342"/>
    </location>
</feature>
<organism evidence="9 10">
    <name type="scientific">Colletotrichum sidae</name>
    <dbReference type="NCBI Taxonomy" id="1347389"/>
    <lineage>
        <taxon>Eukaryota</taxon>
        <taxon>Fungi</taxon>
        <taxon>Dikarya</taxon>
        <taxon>Ascomycota</taxon>
        <taxon>Pezizomycotina</taxon>
        <taxon>Sordariomycetes</taxon>
        <taxon>Hypocreomycetidae</taxon>
        <taxon>Glomerellales</taxon>
        <taxon>Glomerellaceae</taxon>
        <taxon>Colletotrichum</taxon>
        <taxon>Colletotrichum orbiculare species complex</taxon>
    </lineage>
</organism>
<evidence type="ECO:0000256" key="7">
    <source>
        <dbReference type="SAM" id="Phobius"/>
    </source>
</evidence>
<comment type="subcellular location">
    <subcellularLocation>
        <location evidence="1">Membrane</location>
        <topology evidence="1">Multi-pass membrane protein</topology>
    </subcellularLocation>
</comment>
<feature type="transmembrane region" description="Helical" evidence="7">
    <location>
        <begin position="74"/>
        <end position="94"/>
    </location>
</feature>
<dbReference type="Pfam" id="PF20684">
    <property type="entry name" value="Fung_rhodopsin"/>
    <property type="match status" value="1"/>
</dbReference>
<protein>
    <recommendedName>
        <fullName evidence="8">Rhodopsin domain-containing protein</fullName>
    </recommendedName>
</protein>
<dbReference type="InterPro" id="IPR052337">
    <property type="entry name" value="SAT4-like"/>
</dbReference>
<dbReference type="AlphaFoldDB" id="A0A4R8T4R8"/>
<feature type="transmembrane region" description="Helical" evidence="7">
    <location>
        <begin position="114"/>
        <end position="140"/>
    </location>
</feature>
<dbReference type="PANTHER" id="PTHR33048">
    <property type="entry name" value="PTH11-LIKE INTEGRAL MEMBRANE PROTEIN (AFU_ORTHOLOGUE AFUA_5G11245)"/>
    <property type="match status" value="1"/>
</dbReference>
<comment type="caution">
    <text evidence="9">The sequence shown here is derived from an EMBL/GenBank/DDBJ whole genome shotgun (WGS) entry which is preliminary data.</text>
</comment>
<evidence type="ECO:0000256" key="4">
    <source>
        <dbReference type="ARBA" id="ARBA00023136"/>
    </source>
</evidence>
<name>A0A4R8T4R8_9PEZI</name>
<evidence type="ECO:0000313" key="9">
    <source>
        <dbReference type="EMBL" id="TEA12141.1"/>
    </source>
</evidence>
<dbReference type="EMBL" id="QAPF01000277">
    <property type="protein sequence ID" value="TEA12141.1"/>
    <property type="molecule type" value="Genomic_DNA"/>
</dbReference>